<reference evidence="4" key="2">
    <citation type="submission" date="2016-11" db="UniProtKB">
        <authorList>
            <consortium name="WormBaseParasite"/>
        </authorList>
    </citation>
    <scope>IDENTIFICATION</scope>
</reference>
<feature type="chain" id="PRO_5010325986" evidence="1">
    <location>
        <begin position="19"/>
        <end position="272"/>
    </location>
</feature>
<dbReference type="Proteomes" id="UP000095285">
    <property type="component" value="Unassembled WGS sequence"/>
</dbReference>
<reference evidence="2 3" key="1">
    <citation type="submission" date="2012-04" db="EMBL/GenBank/DDBJ databases">
        <title>The Genome Sequence of Loa loa.</title>
        <authorList>
            <consortium name="The Broad Institute Genome Sequencing Platform"/>
            <consortium name="Broad Institute Genome Sequencing Center for Infectious Disease"/>
            <person name="Nutman T.B."/>
            <person name="Fink D.L."/>
            <person name="Russ C."/>
            <person name="Young S."/>
            <person name="Zeng Q."/>
            <person name="Gargeya S."/>
            <person name="Alvarado L."/>
            <person name="Berlin A."/>
            <person name="Chapman S.B."/>
            <person name="Chen Z."/>
            <person name="Freedman E."/>
            <person name="Gellesch M."/>
            <person name="Goldberg J."/>
            <person name="Griggs A."/>
            <person name="Gujja S."/>
            <person name="Heilman E.R."/>
            <person name="Heiman D."/>
            <person name="Howarth C."/>
            <person name="Mehta T."/>
            <person name="Neiman D."/>
            <person name="Pearson M."/>
            <person name="Roberts A."/>
            <person name="Saif S."/>
            <person name="Shea T."/>
            <person name="Shenoy N."/>
            <person name="Sisk P."/>
            <person name="Stolte C."/>
            <person name="Sykes S."/>
            <person name="White J."/>
            <person name="Yandava C."/>
            <person name="Haas B."/>
            <person name="Henn M.R."/>
            <person name="Nusbaum C."/>
            <person name="Birren B."/>
        </authorList>
    </citation>
    <scope>NUCLEOTIDE SEQUENCE [LARGE SCALE GENOMIC DNA]</scope>
</reference>
<dbReference type="GeneID" id="9937548"/>
<name>A0A1I7VLU6_LOALO</name>
<gene>
    <name evidence="2 4" type="ORF">LOAG_00160</name>
</gene>
<keyword evidence="1" id="KW-0732">Signal</keyword>
<dbReference type="WBParaSite" id="EN70_3954">
    <property type="protein sequence ID" value="EN70_3954"/>
    <property type="gene ID" value="EN70_3954"/>
</dbReference>
<feature type="signal peptide" evidence="1">
    <location>
        <begin position="1"/>
        <end position="18"/>
    </location>
</feature>
<dbReference type="AlphaFoldDB" id="A0A1I7VLU6"/>
<dbReference type="OrthoDB" id="5869982at2759"/>
<evidence type="ECO:0000313" key="2">
    <source>
        <dbReference type="EMBL" id="EFO28303.2"/>
    </source>
</evidence>
<evidence type="ECO:0000313" key="4">
    <source>
        <dbReference type="WBParaSite" id="EN70_3954"/>
    </source>
</evidence>
<evidence type="ECO:0000256" key="1">
    <source>
        <dbReference type="SAM" id="SignalP"/>
    </source>
</evidence>
<dbReference type="InParanoid" id="A0A1I7VLU6"/>
<protein>
    <submittedName>
        <fullName evidence="2 4">Membrane-anchored cell surface protein</fullName>
    </submittedName>
</protein>
<dbReference type="RefSeq" id="XP_020304170.1">
    <property type="nucleotide sequence ID" value="XM_020445360.1"/>
</dbReference>
<dbReference type="KEGG" id="loa:LOAG_00160"/>
<dbReference type="OMA" id="NGYINCY"/>
<proteinExistence type="predicted"/>
<accession>A0A1S0UBU1</accession>
<accession>A0A1I7VLU6</accession>
<organism evidence="3 4">
    <name type="scientific">Loa loa</name>
    <name type="common">Eye worm</name>
    <name type="synonym">Filaria loa</name>
    <dbReference type="NCBI Taxonomy" id="7209"/>
    <lineage>
        <taxon>Eukaryota</taxon>
        <taxon>Metazoa</taxon>
        <taxon>Ecdysozoa</taxon>
        <taxon>Nematoda</taxon>
        <taxon>Chromadorea</taxon>
        <taxon>Rhabditida</taxon>
        <taxon>Spirurina</taxon>
        <taxon>Spiruromorpha</taxon>
        <taxon>Filarioidea</taxon>
        <taxon>Onchocercidae</taxon>
        <taxon>Loa</taxon>
    </lineage>
</organism>
<keyword evidence="3" id="KW-1185">Reference proteome</keyword>
<dbReference type="CTD" id="9937548"/>
<dbReference type="EMBL" id="JH712081">
    <property type="protein sequence ID" value="EFO28303.2"/>
    <property type="molecule type" value="Genomic_DNA"/>
</dbReference>
<sequence>MFHLLVTIIFFSSKQCNGQLGYGGNGYCSTCTLDNSGSISRGFGFGGGNYVGSSSIANSDLASQNLHSLSTSNSFIIPNNGYVYGSNGYGVGTGYGNSQTGNNLNYGSPSTNGISWNNAYSSTGNYGAGSGYMNCYNNNCLTSSELNTIPSASVNTGISYGISGSNDIYSSSLPDMSYKTYSLPSASSVYPNLGSFSNAYVNNRHSGPESYSLPITYSSYPPVYGSYGSQGNINSLSNLFFLPNYSGSQKVVAADDVSGIGKSLSSSTSATS</sequence>
<evidence type="ECO:0000313" key="3">
    <source>
        <dbReference type="Proteomes" id="UP000095285"/>
    </source>
</evidence>